<gene>
    <name evidence="1" type="ORF">IW245_002320</name>
</gene>
<evidence type="ECO:0000313" key="2">
    <source>
        <dbReference type="Proteomes" id="UP000622552"/>
    </source>
</evidence>
<accession>A0A8J7GSB6</accession>
<sequence length="42" mass="5087">MFRFLYLLESAFLRLRHEKDLVGVSVRRALDPFLIEARRPVR</sequence>
<protein>
    <submittedName>
        <fullName evidence="1">Uncharacterized protein</fullName>
    </submittedName>
</protein>
<dbReference type="Proteomes" id="UP000622552">
    <property type="component" value="Unassembled WGS sequence"/>
</dbReference>
<reference evidence="1" key="1">
    <citation type="submission" date="2020-11" db="EMBL/GenBank/DDBJ databases">
        <title>Sequencing the genomes of 1000 actinobacteria strains.</title>
        <authorList>
            <person name="Klenk H.-P."/>
        </authorList>
    </citation>
    <scope>NUCLEOTIDE SEQUENCE</scope>
    <source>
        <strain evidence="1">DSM 45356</strain>
    </source>
</reference>
<keyword evidence="2" id="KW-1185">Reference proteome</keyword>
<comment type="caution">
    <text evidence="1">The sequence shown here is derived from an EMBL/GenBank/DDBJ whole genome shotgun (WGS) entry which is preliminary data.</text>
</comment>
<proteinExistence type="predicted"/>
<dbReference type="AlphaFoldDB" id="A0A8J7GSB6"/>
<evidence type="ECO:0000313" key="1">
    <source>
        <dbReference type="EMBL" id="MBG6136126.1"/>
    </source>
</evidence>
<organism evidence="1 2">
    <name type="scientific">Longispora fulva</name>
    <dbReference type="NCBI Taxonomy" id="619741"/>
    <lineage>
        <taxon>Bacteria</taxon>
        <taxon>Bacillati</taxon>
        <taxon>Actinomycetota</taxon>
        <taxon>Actinomycetes</taxon>
        <taxon>Micromonosporales</taxon>
        <taxon>Micromonosporaceae</taxon>
        <taxon>Longispora</taxon>
    </lineage>
</organism>
<name>A0A8J7GSB6_9ACTN</name>
<dbReference type="EMBL" id="JADOUF010000001">
    <property type="protein sequence ID" value="MBG6136126.1"/>
    <property type="molecule type" value="Genomic_DNA"/>
</dbReference>